<organism evidence="9 10">
    <name type="scientific">Periweissella fabaria</name>
    <dbReference type="NCBI Taxonomy" id="546157"/>
    <lineage>
        <taxon>Bacteria</taxon>
        <taxon>Bacillati</taxon>
        <taxon>Bacillota</taxon>
        <taxon>Bacilli</taxon>
        <taxon>Lactobacillales</taxon>
        <taxon>Lactobacillaceae</taxon>
        <taxon>Periweissella</taxon>
    </lineage>
</organism>
<dbReference type="InterPro" id="IPR004638">
    <property type="entry name" value="EmrB-like"/>
</dbReference>
<keyword evidence="4 7" id="KW-0812">Transmembrane</keyword>
<evidence type="ECO:0000256" key="6">
    <source>
        <dbReference type="ARBA" id="ARBA00023136"/>
    </source>
</evidence>
<dbReference type="SUPFAM" id="SSF103473">
    <property type="entry name" value="MFS general substrate transporter"/>
    <property type="match status" value="1"/>
</dbReference>
<feature type="transmembrane region" description="Helical" evidence="7">
    <location>
        <begin position="310"/>
        <end position="331"/>
    </location>
</feature>
<feature type="domain" description="Major facilitator superfamily (MFS) profile" evidence="8">
    <location>
        <begin position="20"/>
        <end position="471"/>
    </location>
</feature>
<keyword evidence="3" id="KW-1003">Cell membrane</keyword>
<feature type="transmembrane region" description="Helical" evidence="7">
    <location>
        <begin position="207"/>
        <end position="225"/>
    </location>
</feature>
<feature type="transmembrane region" description="Helical" evidence="7">
    <location>
        <begin position="237"/>
        <end position="254"/>
    </location>
</feature>
<comment type="subcellular location">
    <subcellularLocation>
        <location evidence="1">Cell membrane</location>
        <topology evidence="1">Multi-pass membrane protein</topology>
    </subcellularLocation>
</comment>
<feature type="transmembrane region" description="Helical" evidence="7">
    <location>
        <begin position="20"/>
        <end position="38"/>
    </location>
</feature>
<dbReference type="InterPro" id="IPR036259">
    <property type="entry name" value="MFS_trans_sf"/>
</dbReference>
<evidence type="ECO:0000313" key="10">
    <source>
        <dbReference type="Proteomes" id="UP000789707"/>
    </source>
</evidence>
<evidence type="ECO:0000256" key="5">
    <source>
        <dbReference type="ARBA" id="ARBA00022989"/>
    </source>
</evidence>
<keyword evidence="6 7" id="KW-0472">Membrane</keyword>
<keyword evidence="2" id="KW-0813">Transport</keyword>
<dbReference type="Gene3D" id="1.20.1720.10">
    <property type="entry name" value="Multidrug resistance protein D"/>
    <property type="match status" value="1"/>
</dbReference>
<feature type="transmembrane region" description="Helical" evidence="7">
    <location>
        <begin position="377"/>
        <end position="398"/>
    </location>
</feature>
<feature type="transmembrane region" description="Helical" evidence="7">
    <location>
        <begin position="58"/>
        <end position="78"/>
    </location>
</feature>
<evidence type="ECO:0000256" key="7">
    <source>
        <dbReference type="SAM" id="Phobius"/>
    </source>
</evidence>
<keyword evidence="10" id="KW-1185">Reference proteome</keyword>
<evidence type="ECO:0000313" key="9">
    <source>
        <dbReference type="EMBL" id="CAH0416841.1"/>
    </source>
</evidence>
<feature type="transmembrane region" description="Helical" evidence="7">
    <location>
        <begin position="275"/>
        <end position="298"/>
    </location>
</feature>
<accession>A0ABM8Z7W7</accession>
<feature type="transmembrane region" description="Helical" evidence="7">
    <location>
        <begin position="443"/>
        <end position="462"/>
    </location>
</feature>
<feature type="transmembrane region" description="Helical" evidence="7">
    <location>
        <begin position="148"/>
        <end position="169"/>
    </location>
</feature>
<comment type="caution">
    <text evidence="9">The sequence shown here is derived from an EMBL/GenBank/DDBJ whole genome shotgun (WGS) entry which is preliminary data.</text>
</comment>
<dbReference type="Proteomes" id="UP000789707">
    <property type="component" value="Unassembled WGS sequence"/>
</dbReference>
<dbReference type="InterPro" id="IPR011701">
    <property type="entry name" value="MFS"/>
</dbReference>
<evidence type="ECO:0000256" key="4">
    <source>
        <dbReference type="ARBA" id="ARBA00022692"/>
    </source>
</evidence>
<sequence>MATEIDEQSSTGPSRASRQILGILMLGTFIGFLNQTLMNTALPSIMADFHITAALGQWLTNGYMLVNGVMVPLTAFLIQRFTTRQLYLSDLTIFGVGTLIAGLAPNYPILITGRMIQAMGGGIFGPLMNVVIMNLFTVEHRGRAMGIIGLALNFAPTLGPTVSGWIVTYTNWRNLFFMVAPLILLDLIFAFFKLNNIGEQKFLKFDFLGVVLSSLGLGSLLVGFSNAGTGNWGAFDVWGYVLIGLLITAAFVYQQTHAKLRLVNFGVLKYRRFNVAVLINVVLMIALYGGAILLPLYMQVVMGRSAFESGLVLLPGSLITALLSPVSGALYDKYGARNLTLVGLIINAVGTIMLGLLNFHSSLLYIMLWQVIRQVGLVIVTMPIQTEAFSALPLHLIADGSAMFTTIRQLAASFGTAVLVTIMSLVSTNVAHGGAVTANHQLVGIQVTYFVATVLVLIAAGLTRLLKVDGHYHAPDDKFA</sequence>
<dbReference type="Gene3D" id="1.20.1250.20">
    <property type="entry name" value="MFS general substrate transporter like domains"/>
    <property type="match status" value="1"/>
</dbReference>
<keyword evidence="5 7" id="KW-1133">Transmembrane helix</keyword>
<dbReference type="PANTHER" id="PTHR42718">
    <property type="entry name" value="MAJOR FACILITATOR SUPERFAMILY MULTIDRUG TRANSPORTER MFSC"/>
    <property type="match status" value="1"/>
</dbReference>
<dbReference type="RefSeq" id="WP_230096878.1">
    <property type="nucleotide sequence ID" value="NZ_CAKKNS010000004.1"/>
</dbReference>
<evidence type="ECO:0000259" key="8">
    <source>
        <dbReference type="PROSITE" id="PS50850"/>
    </source>
</evidence>
<reference evidence="9 10" key="1">
    <citation type="submission" date="2021-11" db="EMBL/GenBank/DDBJ databases">
        <authorList>
            <person name="Depoorter E."/>
        </authorList>
    </citation>
    <scope>NUCLEOTIDE SEQUENCE [LARGE SCALE GENOMIC DNA]</scope>
    <source>
        <strain evidence="9 10">LMG 24289</strain>
    </source>
</reference>
<protein>
    <submittedName>
        <fullName evidence="9">Multidrug export protein EmrB</fullName>
    </submittedName>
</protein>
<gene>
    <name evidence="9" type="primary">emrB_2</name>
    <name evidence="9" type="ORF">WFA24289_01154</name>
</gene>
<feature type="transmembrane region" description="Helical" evidence="7">
    <location>
        <begin position="410"/>
        <end position="431"/>
    </location>
</feature>
<feature type="transmembrane region" description="Helical" evidence="7">
    <location>
        <begin position="116"/>
        <end position="136"/>
    </location>
</feature>
<dbReference type="InterPro" id="IPR020846">
    <property type="entry name" value="MFS_dom"/>
</dbReference>
<dbReference type="PRINTS" id="PR01036">
    <property type="entry name" value="TCRTETB"/>
</dbReference>
<dbReference type="CDD" id="cd17503">
    <property type="entry name" value="MFS_LmrB_MDR_like"/>
    <property type="match status" value="1"/>
</dbReference>
<feature type="transmembrane region" description="Helical" evidence="7">
    <location>
        <begin position="85"/>
        <end position="104"/>
    </location>
</feature>
<feature type="transmembrane region" description="Helical" evidence="7">
    <location>
        <begin position="338"/>
        <end position="357"/>
    </location>
</feature>
<evidence type="ECO:0000256" key="3">
    <source>
        <dbReference type="ARBA" id="ARBA00022475"/>
    </source>
</evidence>
<feature type="transmembrane region" description="Helical" evidence="7">
    <location>
        <begin position="175"/>
        <end position="195"/>
    </location>
</feature>
<dbReference type="PANTHER" id="PTHR42718:SF24">
    <property type="entry name" value="MAJOR FACILITATOR SUPERFAMILY (MFS) PROFILE DOMAIN-CONTAINING PROTEIN"/>
    <property type="match status" value="1"/>
</dbReference>
<name>A0ABM8Z7W7_9LACO</name>
<evidence type="ECO:0000256" key="2">
    <source>
        <dbReference type="ARBA" id="ARBA00022448"/>
    </source>
</evidence>
<dbReference type="Pfam" id="PF07690">
    <property type="entry name" value="MFS_1"/>
    <property type="match status" value="1"/>
</dbReference>
<dbReference type="NCBIfam" id="TIGR00711">
    <property type="entry name" value="efflux_EmrB"/>
    <property type="match status" value="1"/>
</dbReference>
<dbReference type="PROSITE" id="PS50850">
    <property type="entry name" value="MFS"/>
    <property type="match status" value="1"/>
</dbReference>
<proteinExistence type="predicted"/>
<dbReference type="EMBL" id="CAKKNS010000004">
    <property type="protein sequence ID" value="CAH0416841.1"/>
    <property type="molecule type" value="Genomic_DNA"/>
</dbReference>
<evidence type="ECO:0000256" key="1">
    <source>
        <dbReference type="ARBA" id="ARBA00004651"/>
    </source>
</evidence>